<gene>
    <name evidence="6" type="ORF">LKD47_13990</name>
</gene>
<dbReference type="PROSITE" id="PS51109">
    <property type="entry name" value="G5"/>
    <property type="match status" value="1"/>
</dbReference>
<dbReference type="InterPro" id="IPR050570">
    <property type="entry name" value="Cell_wall_metabolism_enzyme"/>
</dbReference>
<dbReference type="Gene3D" id="3.10.350.10">
    <property type="entry name" value="LysM domain"/>
    <property type="match status" value="1"/>
</dbReference>
<dbReference type="Proteomes" id="UP001198893">
    <property type="component" value="Unassembled WGS sequence"/>
</dbReference>
<feature type="compositionally biased region" description="Basic and acidic residues" evidence="2">
    <location>
        <begin position="12"/>
        <end position="30"/>
    </location>
</feature>
<evidence type="ECO:0000259" key="4">
    <source>
        <dbReference type="PROSITE" id="PS51109"/>
    </source>
</evidence>
<dbReference type="Gene3D" id="2.20.230.10">
    <property type="entry name" value="Resuscitation-promoting factor rpfb"/>
    <property type="match status" value="1"/>
</dbReference>
<dbReference type="CDD" id="cd00118">
    <property type="entry name" value="LysM"/>
    <property type="match status" value="1"/>
</dbReference>
<keyword evidence="3" id="KW-0472">Membrane</keyword>
<proteinExistence type="predicted"/>
<accession>A0AAW4WHE6</accession>
<dbReference type="SUPFAM" id="SSF51261">
    <property type="entry name" value="Duplicated hybrid motif"/>
    <property type="match status" value="1"/>
</dbReference>
<keyword evidence="3" id="KW-1133">Transmembrane helix</keyword>
<reference evidence="6" key="1">
    <citation type="submission" date="2021-10" db="EMBL/GenBank/DDBJ databases">
        <title>Anaerobic single-cell dispensing facilitates the cultivation of human gut bacteria.</title>
        <authorList>
            <person name="Afrizal A."/>
        </authorList>
    </citation>
    <scope>NUCLEOTIDE SEQUENCE</scope>
    <source>
        <strain evidence="6">CLA-AA-H204</strain>
    </source>
</reference>
<dbReference type="InterPro" id="IPR016047">
    <property type="entry name" value="M23ase_b-sheet_dom"/>
</dbReference>
<dbReference type="InterPro" id="IPR011098">
    <property type="entry name" value="G5_dom"/>
</dbReference>
<feature type="domain" description="G5" evidence="4">
    <location>
        <begin position="340"/>
        <end position="420"/>
    </location>
</feature>
<dbReference type="InterPro" id="IPR011055">
    <property type="entry name" value="Dup_hybrid_motif"/>
</dbReference>
<name>A0AAW4WHE6_9FIRM</name>
<dbReference type="Gene3D" id="2.70.70.10">
    <property type="entry name" value="Glucose Permease (Domain IIA)"/>
    <property type="match status" value="1"/>
</dbReference>
<dbReference type="Pfam" id="PF01551">
    <property type="entry name" value="Peptidase_M23"/>
    <property type="match status" value="1"/>
</dbReference>
<dbReference type="EMBL" id="JAJEQW010000020">
    <property type="protein sequence ID" value="MCC2243388.1"/>
    <property type="molecule type" value="Genomic_DNA"/>
</dbReference>
<dbReference type="Pfam" id="PF01476">
    <property type="entry name" value="LysM"/>
    <property type="match status" value="1"/>
</dbReference>
<dbReference type="GO" id="GO:0004222">
    <property type="term" value="F:metalloendopeptidase activity"/>
    <property type="evidence" value="ECO:0007669"/>
    <property type="project" value="TreeGrafter"/>
</dbReference>
<evidence type="ECO:0000256" key="2">
    <source>
        <dbReference type="SAM" id="MobiDB-lite"/>
    </source>
</evidence>
<feature type="region of interest" description="Disordered" evidence="2">
    <location>
        <begin position="1"/>
        <end position="32"/>
    </location>
</feature>
<keyword evidence="3" id="KW-0812">Transmembrane</keyword>
<dbReference type="CDD" id="cd12797">
    <property type="entry name" value="M23_peptidase"/>
    <property type="match status" value="1"/>
</dbReference>
<protein>
    <submittedName>
        <fullName evidence="6">Peptidoglycan DD-metalloendopeptidase family protein</fullName>
    </submittedName>
</protein>
<evidence type="ECO:0000259" key="5">
    <source>
        <dbReference type="PROSITE" id="PS51782"/>
    </source>
</evidence>
<dbReference type="SMART" id="SM01208">
    <property type="entry name" value="G5"/>
    <property type="match status" value="1"/>
</dbReference>
<dbReference type="PROSITE" id="PS51782">
    <property type="entry name" value="LYSM"/>
    <property type="match status" value="1"/>
</dbReference>
<dbReference type="InterPro" id="IPR018392">
    <property type="entry name" value="LysM"/>
</dbReference>
<evidence type="ECO:0000256" key="3">
    <source>
        <dbReference type="SAM" id="Phobius"/>
    </source>
</evidence>
<keyword evidence="1" id="KW-0732">Signal</keyword>
<dbReference type="SMART" id="SM00257">
    <property type="entry name" value="LysM"/>
    <property type="match status" value="1"/>
</dbReference>
<dbReference type="RefSeq" id="WP_227710806.1">
    <property type="nucleotide sequence ID" value="NZ_JAJEQW010000020.1"/>
</dbReference>
<comment type="caution">
    <text evidence="6">The sequence shown here is derived from an EMBL/GenBank/DDBJ whole genome shotgun (WGS) entry which is preliminary data.</text>
</comment>
<dbReference type="AlphaFoldDB" id="A0AAW4WHE6"/>
<organism evidence="6 7">
    <name type="scientific">Roseburia amylophila</name>
    <dbReference type="NCBI Taxonomy" id="2981794"/>
    <lineage>
        <taxon>Bacteria</taxon>
        <taxon>Bacillati</taxon>
        <taxon>Bacillota</taxon>
        <taxon>Clostridia</taxon>
        <taxon>Lachnospirales</taxon>
        <taxon>Lachnospiraceae</taxon>
        <taxon>Roseburia</taxon>
    </lineage>
</organism>
<evidence type="ECO:0000313" key="7">
    <source>
        <dbReference type="Proteomes" id="UP001198893"/>
    </source>
</evidence>
<evidence type="ECO:0000256" key="1">
    <source>
        <dbReference type="ARBA" id="ARBA00022729"/>
    </source>
</evidence>
<dbReference type="Pfam" id="PF07501">
    <property type="entry name" value="G5"/>
    <property type="match status" value="1"/>
</dbReference>
<dbReference type="PANTHER" id="PTHR21666:SF270">
    <property type="entry name" value="MUREIN HYDROLASE ACTIVATOR ENVC"/>
    <property type="match status" value="1"/>
</dbReference>
<dbReference type="InterPro" id="IPR036779">
    <property type="entry name" value="LysM_dom_sf"/>
</dbReference>
<sequence>MQIPGNAQEPVKMQESDKMKKSDKMQEQKKKSTTLNRIGKVDKKIRIRMWAAGIFFVCLVLVVLLQKFSLGQNYFVVTVNNKVVGCVSSKTDVEKAVHESRRQMAKESEGYLMQEISYETTESHKPFQKLLSETALKEKITKELKKENSGEIFAYTVSAGENQLSFATLDEVETFLGRLKEEQDTDNRFEIEFKKETDHQEGMLLANLKEAGVSEKTEDSADAGIVQQLEIYLSDAQENPGENNYETGILSMEFAQDVEVFTNLVAADTLTDIDAAVEEVTKEKETNKIYEIQPGDCLSVIAQEHDTSVAAIIALNGLSGEDAVISAGEELILSVPQPDISLRISEGVVYEEDYTAEPEIVPNDSWYTTDEVVLAEGTTGHREVNMVVTTENGIETERSMIHQTILTESTPAVIERGTKIPPTYIKPLIGGRVSSGFGRRWGRMHKGIDWACPTGTKVFASSNGVVVSAGYVSGYGNCVLISHPDGRMTRYAHNSKLLVKAGQSVSQGEVIALSGSTGRSTGPHVHFEILINGSQVNPVNYLN</sequence>
<dbReference type="SUPFAM" id="SSF54106">
    <property type="entry name" value="LysM domain"/>
    <property type="match status" value="1"/>
</dbReference>
<feature type="transmembrane region" description="Helical" evidence="3">
    <location>
        <begin position="47"/>
        <end position="65"/>
    </location>
</feature>
<evidence type="ECO:0000313" key="6">
    <source>
        <dbReference type="EMBL" id="MCC2243388.1"/>
    </source>
</evidence>
<dbReference type="PANTHER" id="PTHR21666">
    <property type="entry name" value="PEPTIDASE-RELATED"/>
    <property type="match status" value="1"/>
</dbReference>
<feature type="domain" description="LysM" evidence="5">
    <location>
        <begin position="288"/>
        <end position="333"/>
    </location>
</feature>